<dbReference type="AlphaFoldDB" id="A0A8D9FCC6"/>
<keyword evidence="1" id="KW-0472">Membrane</keyword>
<feature type="transmembrane region" description="Helical" evidence="1">
    <location>
        <begin position="64"/>
        <end position="85"/>
    </location>
</feature>
<dbReference type="EMBL" id="HBUF01640137">
    <property type="protein sequence ID" value="CAG6784842.1"/>
    <property type="molecule type" value="Transcribed_RNA"/>
</dbReference>
<keyword evidence="1" id="KW-0812">Transmembrane</keyword>
<keyword evidence="1" id="KW-1133">Transmembrane helix</keyword>
<proteinExistence type="predicted"/>
<feature type="transmembrane region" description="Helical" evidence="1">
    <location>
        <begin position="40"/>
        <end position="58"/>
    </location>
</feature>
<protein>
    <submittedName>
        <fullName evidence="2">Uncharacterized protein</fullName>
    </submittedName>
</protein>
<reference evidence="2" key="1">
    <citation type="submission" date="2021-05" db="EMBL/GenBank/DDBJ databases">
        <authorList>
            <person name="Alioto T."/>
            <person name="Alioto T."/>
            <person name="Gomez Garrido J."/>
        </authorList>
    </citation>
    <scope>NUCLEOTIDE SEQUENCE</scope>
</reference>
<evidence type="ECO:0000313" key="2">
    <source>
        <dbReference type="EMBL" id="CAG6784842.1"/>
    </source>
</evidence>
<organism evidence="2">
    <name type="scientific">Cacopsylla melanoneura</name>
    <dbReference type="NCBI Taxonomy" id="428564"/>
    <lineage>
        <taxon>Eukaryota</taxon>
        <taxon>Metazoa</taxon>
        <taxon>Ecdysozoa</taxon>
        <taxon>Arthropoda</taxon>
        <taxon>Hexapoda</taxon>
        <taxon>Insecta</taxon>
        <taxon>Pterygota</taxon>
        <taxon>Neoptera</taxon>
        <taxon>Paraneoptera</taxon>
        <taxon>Hemiptera</taxon>
        <taxon>Sternorrhyncha</taxon>
        <taxon>Psylloidea</taxon>
        <taxon>Psyllidae</taxon>
        <taxon>Psyllinae</taxon>
        <taxon>Cacopsylla</taxon>
    </lineage>
</organism>
<accession>A0A8D9FCC6</accession>
<evidence type="ECO:0000256" key="1">
    <source>
        <dbReference type="SAM" id="Phobius"/>
    </source>
</evidence>
<sequence>MFHVLFDVVCTLKKCYLCLKDKKKQKKIKKKKVKKNKKKLVLQQLVGFTFQSLIYYIVGRGQFIFKLAHFLLNFFFLNSSTFFLLPDYPKFQYAHIAHAHLTRTRH</sequence>
<name>A0A8D9FCC6_9HEMI</name>